<reference evidence="3" key="1">
    <citation type="submission" date="2018-03" db="EMBL/GenBank/DDBJ databases">
        <title>Lachnoclostridium SNUG30370 gen.nov., sp.nov., isolated from human faeces.</title>
        <authorList>
            <person name="Seo B."/>
            <person name="Jeon K."/>
            <person name="Ko G."/>
        </authorList>
    </citation>
    <scope>NUCLEOTIDE SEQUENCE [LARGE SCALE GENOMIC DNA]</scope>
    <source>
        <strain evidence="3">SNUG30370</strain>
    </source>
</reference>
<dbReference type="Pfam" id="PF18907">
    <property type="entry name" value="DUF5662"/>
    <property type="match status" value="1"/>
</dbReference>
<organism evidence="2 3">
    <name type="scientific">Faecalibacillus faecis</name>
    <dbReference type="NCBI Taxonomy" id="1982628"/>
    <lineage>
        <taxon>Bacteria</taxon>
        <taxon>Bacillati</taxon>
        <taxon>Bacillota</taxon>
        <taxon>Erysipelotrichia</taxon>
        <taxon>Erysipelotrichales</taxon>
        <taxon>Coprobacillaceae</taxon>
        <taxon>Faecalibacillus</taxon>
    </lineage>
</organism>
<evidence type="ECO:0000313" key="2">
    <source>
        <dbReference type="EMBL" id="PST40361.1"/>
    </source>
</evidence>
<dbReference type="InterPro" id="IPR043721">
    <property type="entry name" value="DUF5662"/>
</dbReference>
<reference evidence="1" key="3">
    <citation type="submission" date="2021-10" db="EMBL/GenBank/DDBJ databases">
        <title>Collection of gut derived symbiotic bacterial strains cultured from healthy donors.</title>
        <authorList>
            <person name="Lin H."/>
            <person name="Littmann E."/>
            <person name="Kohout C."/>
            <person name="Pamer E.G."/>
        </authorList>
    </citation>
    <scope>NUCLEOTIDE SEQUENCE</scope>
    <source>
        <strain evidence="1">DFI.4.48</strain>
    </source>
</reference>
<dbReference type="EMBL" id="PYLP01000007">
    <property type="protein sequence ID" value="PST40361.1"/>
    <property type="molecule type" value="Genomic_DNA"/>
</dbReference>
<dbReference type="Proteomes" id="UP001198439">
    <property type="component" value="Unassembled WGS sequence"/>
</dbReference>
<evidence type="ECO:0000313" key="1">
    <source>
        <dbReference type="EMBL" id="MCB8610283.1"/>
    </source>
</evidence>
<dbReference type="GeneID" id="77470842"/>
<name>A0A2T3FYN0_9FIRM</name>
<protein>
    <submittedName>
        <fullName evidence="2">Catalase</fullName>
    </submittedName>
    <submittedName>
        <fullName evidence="1">DUF5662 family protein</fullName>
    </submittedName>
</protein>
<comment type="caution">
    <text evidence="2">The sequence shown here is derived from an EMBL/GenBank/DDBJ whole genome shotgun (WGS) entry which is preliminary data.</text>
</comment>
<keyword evidence="3" id="KW-1185">Reference proteome</keyword>
<evidence type="ECO:0000313" key="3">
    <source>
        <dbReference type="Proteomes" id="UP000241201"/>
    </source>
</evidence>
<dbReference type="EMBL" id="JAJDKZ010000015">
    <property type="protein sequence ID" value="MCB8610283.1"/>
    <property type="molecule type" value="Genomic_DNA"/>
</dbReference>
<reference evidence="2" key="2">
    <citation type="journal article" date="2019" name="Int. J. Syst. Evol. Microbiol.">
        <title>Faecalibacillus intestinalis gen. nov., sp. nov. and Faecalibacillus faecis sp. nov., isolated from human faeces.</title>
        <authorList>
            <person name="Seo B."/>
            <person name="Jeon K."/>
            <person name="Baek I."/>
            <person name="Lee Y.M."/>
            <person name="Baek K."/>
            <person name="Ko G."/>
        </authorList>
    </citation>
    <scope>NUCLEOTIDE SEQUENCE</scope>
    <source>
        <strain evidence="2">SNUG30370</strain>
    </source>
</reference>
<dbReference type="RefSeq" id="WP_106987965.1">
    <property type="nucleotide sequence ID" value="NZ_DAWBWI010000055.1"/>
</dbReference>
<proteinExistence type="predicted"/>
<dbReference type="AlphaFoldDB" id="A0A2T3FYN0"/>
<dbReference type="Proteomes" id="UP000241201">
    <property type="component" value="Unassembled WGS sequence"/>
</dbReference>
<gene>
    <name evidence="2" type="ORF">C7U55_07050</name>
    <name evidence="1" type="ORF">LJD69_06720</name>
</gene>
<sequence>MKLINHLKTINKHKYYVTMLCFKCGLYKQGILHDLSKYSPTELKTGAKYWVGTRSPNSIERETIGYSSAWLHHKGRNKHHWEYWVDFSRQGVVPAKMPTKYVVEMFCDRVAATMVYRGNDFDVSAPLDYYNKTHGYYVIHEETDAMIKDMLVHLSKSNLEETIDYIKETYL</sequence>
<accession>A0A2T3FYN0</accession>